<sequence>MTIVEVSTCPLSSTEEKFFQPNAFMGCAFACDLKKCCKAYKKKGKHCKKCPKRDD</sequence>
<organism evidence="1 2">
    <name type="scientific">Runella defluvii</name>
    <dbReference type="NCBI Taxonomy" id="370973"/>
    <lineage>
        <taxon>Bacteria</taxon>
        <taxon>Pseudomonadati</taxon>
        <taxon>Bacteroidota</taxon>
        <taxon>Cytophagia</taxon>
        <taxon>Cytophagales</taxon>
        <taxon>Spirosomataceae</taxon>
        <taxon>Runella</taxon>
    </lineage>
</organism>
<dbReference type="Proteomes" id="UP000541352">
    <property type="component" value="Unassembled WGS sequence"/>
</dbReference>
<comment type="caution">
    <text evidence="1">The sequence shown here is derived from an EMBL/GenBank/DDBJ whole genome shotgun (WGS) entry which is preliminary data.</text>
</comment>
<evidence type="ECO:0000313" key="2">
    <source>
        <dbReference type="Proteomes" id="UP000541352"/>
    </source>
</evidence>
<dbReference type="AlphaFoldDB" id="A0A7W5ZLW3"/>
<proteinExistence type="predicted"/>
<name>A0A7W5ZLW3_9BACT</name>
<accession>A0A7W5ZLW3</accession>
<evidence type="ECO:0000313" key="1">
    <source>
        <dbReference type="EMBL" id="MBB3838159.1"/>
    </source>
</evidence>
<keyword evidence="2" id="KW-1185">Reference proteome</keyword>
<reference evidence="1 2" key="1">
    <citation type="submission" date="2020-08" db="EMBL/GenBank/DDBJ databases">
        <title>Genomic Encyclopedia of Type Strains, Phase IV (KMG-IV): sequencing the most valuable type-strain genomes for metagenomic binning, comparative biology and taxonomic classification.</title>
        <authorList>
            <person name="Goeker M."/>
        </authorList>
    </citation>
    <scope>NUCLEOTIDE SEQUENCE [LARGE SCALE GENOMIC DNA]</scope>
    <source>
        <strain evidence="1 2">DSM 17976</strain>
    </source>
</reference>
<dbReference type="RefSeq" id="WP_183973344.1">
    <property type="nucleotide sequence ID" value="NZ_JACIBY010000004.1"/>
</dbReference>
<gene>
    <name evidence="1" type="ORF">FHS57_002164</name>
</gene>
<protein>
    <submittedName>
        <fullName evidence="1">Uncharacterized protein</fullName>
    </submittedName>
</protein>
<dbReference type="EMBL" id="JACIBY010000004">
    <property type="protein sequence ID" value="MBB3838159.1"/>
    <property type="molecule type" value="Genomic_DNA"/>
</dbReference>